<evidence type="ECO:0000259" key="8">
    <source>
        <dbReference type="PROSITE" id="PS51034"/>
    </source>
</evidence>
<proteinExistence type="predicted"/>
<dbReference type="Pfam" id="PF08742">
    <property type="entry name" value="C8"/>
    <property type="match status" value="4"/>
</dbReference>
<dbReference type="InterPro" id="IPR025615">
    <property type="entry name" value="TILa_dom"/>
</dbReference>
<gene>
    <name evidence="11" type="primary">TECTA</name>
    <name evidence="11" type="ORF">DLA_Ib02520</name>
</gene>
<evidence type="ECO:0000256" key="4">
    <source>
        <dbReference type="ARBA" id="ARBA00022737"/>
    </source>
</evidence>
<keyword evidence="2" id="KW-1003">Cell membrane</keyword>
<dbReference type="SMART" id="SM00241">
    <property type="entry name" value="ZP"/>
    <property type="match status" value="1"/>
</dbReference>
<dbReference type="Gene3D" id="2.10.25.10">
    <property type="entry name" value="Laminin"/>
    <property type="match status" value="3"/>
</dbReference>
<dbReference type="PROSITE" id="PS51034">
    <property type="entry name" value="ZP_2"/>
    <property type="match status" value="1"/>
</dbReference>
<feature type="domain" description="ZP" evidence="8">
    <location>
        <begin position="1732"/>
        <end position="1985"/>
    </location>
</feature>
<reference evidence="11" key="1">
    <citation type="journal article" date="2011" name="Comp. Biochem. Physiol. Part D Genomics Proteomics">
        <title>Analysis of single nucleotide polymorphisms in three chromosomes of European sea bass Dicentrarchus labrax.</title>
        <authorList>
            <person name="Kuhl H."/>
            <person name="Tine M."/>
            <person name="Hecht J."/>
            <person name="Knaust F."/>
            <person name="Reinhardt R."/>
        </authorList>
    </citation>
    <scope>NUCLEOTIDE SEQUENCE</scope>
</reference>
<dbReference type="SMART" id="SM00216">
    <property type="entry name" value="VWD"/>
    <property type="match status" value="4"/>
</dbReference>
<dbReference type="SMART" id="SM00832">
    <property type="entry name" value="C8"/>
    <property type="match status" value="4"/>
</dbReference>
<dbReference type="PROSITE" id="PS51233">
    <property type="entry name" value="VWFD"/>
    <property type="match status" value="4"/>
</dbReference>
<feature type="domain" description="VWFD" evidence="10">
    <location>
        <begin position="1021"/>
        <end position="1200"/>
    </location>
</feature>
<reference evidence="11" key="2">
    <citation type="journal article" date="2011" name="Genomics">
        <title>Directed sequencing and annotation of three Dicentrarchus labrax L. chromosomes by applying Sanger- and pyrosequencing technologies on pooled DNA of comparatively mapped BAC clones.</title>
        <authorList>
            <person name="Kuhl H."/>
            <person name="Tine M."/>
            <person name="Beck A."/>
            <person name="Timmermann B."/>
            <person name="Kodira C."/>
            <person name="Reinhardt R."/>
        </authorList>
    </citation>
    <scope>NUCLEOTIDE SEQUENCE</scope>
</reference>
<keyword evidence="7" id="KW-0325">Glycoprotein</keyword>
<evidence type="ECO:0000259" key="10">
    <source>
        <dbReference type="PROSITE" id="PS51233"/>
    </source>
</evidence>
<name>E6ZH76_DICLA</name>
<dbReference type="InterPro" id="IPR001507">
    <property type="entry name" value="ZP_dom"/>
</dbReference>
<dbReference type="SMART" id="SM00215">
    <property type="entry name" value="VWC_out"/>
    <property type="match status" value="4"/>
</dbReference>
<evidence type="ECO:0000256" key="1">
    <source>
        <dbReference type="ARBA" id="ARBA00004236"/>
    </source>
</evidence>
<dbReference type="InterPro" id="IPR014853">
    <property type="entry name" value="VWF/SSPO/ZAN-like_Cys-rich_dom"/>
</dbReference>
<protein>
    <submittedName>
        <fullName evidence="11">Alpha-tectorin</fullName>
    </submittedName>
</protein>
<dbReference type="Gene3D" id="2.60.40.4100">
    <property type="entry name" value="Zona pellucida, ZP-C domain"/>
    <property type="match status" value="1"/>
</dbReference>
<accession>E6ZH76</accession>
<dbReference type="SMART" id="SM00539">
    <property type="entry name" value="NIDO"/>
    <property type="match status" value="1"/>
</dbReference>
<dbReference type="InterPro" id="IPR001007">
    <property type="entry name" value="VWF_dom"/>
</dbReference>
<dbReference type="PROSITE" id="PS51220">
    <property type="entry name" value="NIDO"/>
    <property type="match status" value="1"/>
</dbReference>
<evidence type="ECO:0000256" key="7">
    <source>
        <dbReference type="ARBA" id="ARBA00023180"/>
    </source>
</evidence>
<dbReference type="SUPFAM" id="SSF57567">
    <property type="entry name" value="Serine protease inhibitors"/>
    <property type="match status" value="3"/>
</dbReference>
<keyword evidence="6" id="KW-1015">Disulfide bond</keyword>
<organism evidence="11">
    <name type="scientific">Dicentrarchus labrax</name>
    <name type="common">European seabass</name>
    <name type="synonym">Morone labrax</name>
    <dbReference type="NCBI Taxonomy" id="13489"/>
    <lineage>
        <taxon>Eukaryota</taxon>
        <taxon>Metazoa</taxon>
        <taxon>Chordata</taxon>
        <taxon>Craniata</taxon>
        <taxon>Vertebrata</taxon>
        <taxon>Euteleostomi</taxon>
        <taxon>Actinopterygii</taxon>
        <taxon>Neopterygii</taxon>
        <taxon>Teleostei</taxon>
        <taxon>Neoteleostei</taxon>
        <taxon>Acanthomorphata</taxon>
        <taxon>Eupercaria</taxon>
        <taxon>Moronidae</taxon>
        <taxon>Dicentrarchus</taxon>
    </lineage>
</organism>
<feature type="domain" description="VWFD" evidence="10">
    <location>
        <begin position="640"/>
        <end position="818"/>
    </location>
</feature>
<dbReference type="Pfam" id="PF06119">
    <property type="entry name" value="NIDO"/>
    <property type="match status" value="1"/>
</dbReference>
<dbReference type="CDD" id="cd19941">
    <property type="entry name" value="TIL"/>
    <property type="match status" value="3"/>
</dbReference>
<evidence type="ECO:0000256" key="6">
    <source>
        <dbReference type="ARBA" id="ARBA00023157"/>
    </source>
</evidence>
<evidence type="ECO:0000259" key="9">
    <source>
        <dbReference type="PROSITE" id="PS51220"/>
    </source>
</evidence>
<dbReference type="Pfam" id="PF00100">
    <property type="entry name" value="Zona_pellucida"/>
    <property type="match status" value="1"/>
</dbReference>
<feature type="domain" description="NIDO" evidence="9">
    <location>
        <begin position="49"/>
        <end position="190"/>
    </location>
</feature>
<dbReference type="FunFam" id="2.10.25.10:FF:000055">
    <property type="entry name" value="alpha-tectorin isoform X1"/>
    <property type="match status" value="2"/>
</dbReference>
<dbReference type="InterPro" id="IPR055355">
    <property type="entry name" value="ZP-C"/>
</dbReference>
<dbReference type="EMBL" id="FQ310507">
    <property type="protein sequence ID" value="CBN81410.1"/>
    <property type="molecule type" value="Genomic_DNA"/>
</dbReference>
<comment type="subcellular location">
    <subcellularLocation>
        <location evidence="1">Cell membrane</location>
    </subcellularLocation>
</comment>
<dbReference type="GO" id="GO:0005886">
    <property type="term" value="C:plasma membrane"/>
    <property type="evidence" value="ECO:0007669"/>
    <property type="project" value="UniProtKB-SubCell"/>
</dbReference>
<dbReference type="Pfam" id="PF00094">
    <property type="entry name" value="VWD"/>
    <property type="match status" value="4"/>
</dbReference>
<dbReference type="Pfam" id="PF01826">
    <property type="entry name" value="TIL"/>
    <property type="match status" value="3"/>
</dbReference>
<dbReference type="Gene3D" id="2.60.40.3210">
    <property type="entry name" value="Zona pellucida, ZP-N domain"/>
    <property type="match status" value="1"/>
</dbReference>
<dbReference type="InterPro" id="IPR003886">
    <property type="entry name" value="NIDO_dom"/>
</dbReference>
<dbReference type="PANTHER" id="PTHR46160:SF9">
    <property type="entry name" value="PROTEIN PRY2-RELATED"/>
    <property type="match status" value="1"/>
</dbReference>
<dbReference type="InterPro" id="IPR036084">
    <property type="entry name" value="Ser_inhib-like_sf"/>
</dbReference>
<evidence type="ECO:0000256" key="3">
    <source>
        <dbReference type="ARBA" id="ARBA00022729"/>
    </source>
</evidence>
<reference evidence="11" key="3">
    <citation type="journal article" date="2011" name="Mar. Genomics">
        <title>Comparative analysis of intronless genes in teleost fish genomes: Insights into their evolution and molecular function.</title>
        <authorList>
            <person name="Tine M."/>
            <person name="Kuhl H."/>
            <person name="Beck A."/>
            <person name="Bargelloni L."/>
            <person name="Reinhardt R."/>
        </authorList>
    </citation>
    <scope>NUCLEOTIDE SEQUENCE</scope>
</reference>
<dbReference type="PANTHER" id="PTHR46160">
    <property type="entry name" value="ALPHA-TECTORIN-RELATED"/>
    <property type="match status" value="1"/>
</dbReference>
<feature type="domain" description="VWFD" evidence="10">
    <location>
        <begin position="1420"/>
        <end position="1599"/>
    </location>
</feature>
<evidence type="ECO:0000313" key="11">
    <source>
        <dbReference type="EMBL" id="CBN81410.1"/>
    </source>
</evidence>
<evidence type="ECO:0000256" key="2">
    <source>
        <dbReference type="ARBA" id="ARBA00022475"/>
    </source>
</evidence>
<dbReference type="GO" id="GO:0007160">
    <property type="term" value="P:cell-matrix adhesion"/>
    <property type="evidence" value="ECO:0007669"/>
    <property type="project" value="InterPro"/>
</dbReference>
<evidence type="ECO:0000256" key="5">
    <source>
        <dbReference type="ARBA" id="ARBA00023136"/>
    </source>
</evidence>
<sequence length="2005" mass="219638">MLQRPFVYFGQSYNQIYVNHNGHLTFSAPWYSYVPQRFPMYGSRDIIAPFWTDLDNRGNGQIYYNQYTNGSVLQQATQDINEYFPELNFNAAWVFVATWYEVAYYPMTGTQTTIQAVLISGGQYSFVLMNYGIIASTTRSIQAGYDTVNSAHHFTIPASVSSNATGSNSNFSLSSNVNVPGRWAFRTDHGSRGCTFNGEPVQLGDSFWSDSSCAQKCTCTSTGLQCQSQPCSFSQICRTSAFQFSCQTVQRRTCSISGDPHYYTFDGTVFHFQGTCTYVLSEQCGRGLPYYRVEGKNEHRGSTHVSWTRLVKVFVYNETIELVKGRRGEAKVNGNFAATPISLSNGTVQIYESGFSVIISTDFGLAVSYDANNYVRISVPYTYQNATCGLCGNFNNHPGDDFQTRQGEVVSSDVVFANSWQASGDDEPGCEAQCGGLDCAACSEDQTALYSSTEHCGILQNSSGPFAACHQPFPPQTFVESCVYDLCVGGGYQPILCQALNAYASQCQQNGIQLPSWRRQGFCEIPCPSNSHFESQGTGCPATCVNPNSALNCPLPAQESCICNSGYILSAGVCVPHAECGCSFEGRYYRSGDTVILDEDCGRRCSCSFGSMTCRSHGCGPLESCRVTEGERGCRPNSYATCWIRGPGSYHTFDGLTYRYPGACRLTLAKVMGLSSHPHFMVTAEKVPRGQQGFARVLRFEAEGTQVSVEMTGSSIVQVDGQRIRLPFSSASNRLQIYHSSIHSIILRTSFGVTVQTVWPHFVRVTAPGIYNGSLGGLCGNYNGHPHDDFRTPNGILVNSSQSFGDSWRDGSLAAHCVDSENDHSTTNNNSSEDCGILNSSHGPFAQCWSMVNPQQHVNSCVEIIRASRDPASALCEVLRDYALMCQQRGVALTHWRNATDCEQNCPLKSHYELCGSSCPYACPSLSFPFTCDTVCQEGCQCDDGFVLNGNQCVQPTACGCYHQGQYRSGGEQFWDGEECNSLCTCDGTTGVVHCIPNSCGPQESCRVVEGEFGCHPNPHGTCSASGDPHYLTFDGKAYDFQGTCRYVLATLCNATDGLHQFSVEAKNEPWNGFPVSITAEVFVNVWGYRVRMSGESRGMVEVNGITKNLPVLLNGSRVSIYASGPRTFVSADFGLTVTYDGWSTVSISVPSNYSGQTCGLCGNFNGNSTDEFHTPSGMMVTTPHEFGTAWKVAGNYTCSDGCGSSCPQCTNELPARAQCEVIQAADGPLSFCHEQVDPAPYFSDCVFDVCVSGNEGQDLLCRAIQTYVSACQSANVRIYHWRQNTTCRLECPDNSHYELCEQNCPLNSRYELCGSSCPSACPSLSFPFTCDTLCQDGCQCDDGFVLNGNQCVRPTACGCYHQGRYRSEGEQFWDGEECNSLCTCDGTTGVVHCIPNSCGPQESCRVVEGEFGCHPNPHGTCSASGDPHYLTFDGKAYDFQGTCRYVLATLCNATDGLHQFSVEAKNEPWNGFPVSITAEVFVNVWGYRVRMSGDSMGMVVVNGITKHLPVLLNGSRVSIYASGPRTFVSTDFGLTVTYDGWSTVSISVPSNYSGQTCGLCGNFNGNSTDEFHTPSGMMVTTPHEFGTAWKVAGNYTCSDGCGSTCPRCTNELPARAQCEVIQAADGPLSFCHEQVDPAPYFSDCVFDVCVSGNQGQDLLCRAIETYVSACQSANVRIYPWRQNTTCTESDPCEQLACTEYEWCGEKDGVYGCFCDEHHHRSNNESYDSSIACVSSSGTMSVSRCQLFEAGFHSSALHLREDSCNGTLKDGRLVFHFNNDDHLCGTVLRSNGTHFIYENTIQGDVDPHEGLISRQRNIHLRFTCEYPLAQALSMAVGINPVESIVRKKLPSGRGQYSMRMIPYLDAGFRFPLTSKGNIQLEIDQRLYVEVRTEGVDERQISTILDSCWATPVNIPSYPVRWDLINAECPNPADDTVELVQNGISTVARFSFRMFTFTNFSSIYLHCQVHLCLLKHNNCSAVSTTVFVGVCSRIIQIINMCISRSL</sequence>
<dbReference type="InterPro" id="IPR052749">
    <property type="entry name" value="Alpha-tectorin"/>
</dbReference>
<keyword evidence="3" id="KW-0732">Signal</keyword>
<dbReference type="Pfam" id="PF12714">
    <property type="entry name" value="TILa"/>
    <property type="match status" value="1"/>
</dbReference>
<keyword evidence="5" id="KW-0472">Membrane</keyword>
<keyword evidence="4" id="KW-0677">Repeat</keyword>
<dbReference type="InterPro" id="IPR001846">
    <property type="entry name" value="VWF_type-D"/>
</dbReference>
<feature type="domain" description="VWFD" evidence="10">
    <location>
        <begin position="252"/>
        <end position="431"/>
    </location>
</feature>
<dbReference type="InterPro" id="IPR042235">
    <property type="entry name" value="ZP-C_dom"/>
</dbReference>
<dbReference type="InterPro" id="IPR002919">
    <property type="entry name" value="TIL_dom"/>
</dbReference>